<dbReference type="PANTHER" id="PTHR30632:SF11">
    <property type="entry name" value="BLR4797 PROTEIN"/>
    <property type="match status" value="1"/>
</dbReference>
<dbReference type="Pfam" id="PF13531">
    <property type="entry name" value="SBP_bac_11"/>
    <property type="match status" value="1"/>
</dbReference>
<dbReference type="GO" id="GO:0030973">
    <property type="term" value="F:molybdate ion binding"/>
    <property type="evidence" value="ECO:0007669"/>
    <property type="project" value="TreeGrafter"/>
</dbReference>
<proteinExistence type="predicted"/>
<dbReference type="InterPro" id="IPR050682">
    <property type="entry name" value="ModA/WtpA"/>
</dbReference>
<sequence length="233" mass="24389">MRTDHQTISIFAPEAFQLALQQLAEQFRNATGITATLTLNPVAGPSADTLVNRLRAGQQPDVALLPTAALDMAPDIWSTRATAFRSPIAIAVPGSSARPDISSPERLRDVLLGVGSIAHSAAGSGAYVSGPLLNALGIREQTAHKLRLIEGRSVGQALAEGEAEIGFQQLAELLGVPGIAVLGPLPAELQKTTEIIALARETGEHWVRYLQTAEAASCMVKGGVEPPLETPPA</sequence>
<comment type="caution">
    <text evidence="1">The sequence shown here is derived from an EMBL/GenBank/DDBJ whole genome shotgun (WGS) entry which is preliminary data.</text>
</comment>
<dbReference type="SUPFAM" id="SSF53850">
    <property type="entry name" value="Periplasmic binding protein-like II"/>
    <property type="match status" value="1"/>
</dbReference>
<dbReference type="OrthoDB" id="8216219at2"/>
<reference evidence="1 2" key="1">
    <citation type="submission" date="2019-02" db="EMBL/GenBank/DDBJ databases">
        <title>Genomic Encyclopedia of Type Strains, Phase IV (KMG-IV): sequencing the most valuable type-strain genomes for metagenomic binning, comparative biology and taxonomic classification.</title>
        <authorList>
            <person name="Goeker M."/>
        </authorList>
    </citation>
    <scope>NUCLEOTIDE SEQUENCE [LARGE SCALE GENOMIC DNA]</scope>
    <source>
        <strain evidence="1 2">K24</strain>
    </source>
</reference>
<protein>
    <submittedName>
        <fullName evidence="1">Molybdate transport system substrate-binding protein</fullName>
    </submittedName>
</protein>
<evidence type="ECO:0000313" key="1">
    <source>
        <dbReference type="EMBL" id="RZS86656.1"/>
    </source>
</evidence>
<dbReference type="RefSeq" id="WP_130357730.1">
    <property type="nucleotide sequence ID" value="NZ_SGXC01000001.1"/>
</dbReference>
<gene>
    <name evidence="1" type="ORF">EV675_2704</name>
</gene>
<accession>A0A4Q7NNX4</accession>
<keyword evidence="2" id="KW-1185">Reference proteome</keyword>
<dbReference type="Gene3D" id="3.40.190.10">
    <property type="entry name" value="Periplasmic binding protein-like II"/>
    <property type="match status" value="2"/>
</dbReference>
<dbReference type="PANTHER" id="PTHR30632">
    <property type="entry name" value="MOLYBDATE-BINDING PERIPLASMIC PROTEIN"/>
    <property type="match status" value="1"/>
</dbReference>
<name>A0A4Q7NNX4_9BURK</name>
<dbReference type="GO" id="GO:0015689">
    <property type="term" value="P:molybdate ion transport"/>
    <property type="evidence" value="ECO:0007669"/>
    <property type="project" value="TreeGrafter"/>
</dbReference>
<dbReference type="EMBL" id="SGXC01000001">
    <property type="protein sequence ID" value="RZS86656.1"/>
    <property type="molecule type" value="Genomic_DNA"/>
</dbReference>
<dbReference type="AlphaFoldDB" id="A0A4Q7NNX4"/>
<evidence type="ECO:0000313" key="2">
    <source>
        <dbReference type="Proteomes" id="UP000292445"/>
    </source>
</evidence>
<dbReference type="Proteomes" id="UP000292445">
    <property type="component" value="Unassembled WGS sequence"/>
</dbReference>
<organism evidence="1 2">
    <name type="scientific">Pigmentiphaga kullae</name>
    <dbReference type="NCBI Taxonomy" id="151784"/>
    <lineage>
        <taxon>Bacteria</taxon>
        <taxon>Pseudomonadati</taxon>
        <taxon>Pseudomonadota</taxon>
        <taxon>Betaproteobacteria</taxon>
        <taxon>Burkholderiales</taxon>
        <taxon>Alcaligenaceae</taxon>
        <taxon>Pigmentiphaga</taxon>
    </lineage>
</organism>